<dbReference type="InterPro" id="IPR006016">
    <property type="entry name" value="UspA"/>
</dbReference>
<feature type="compositionally biased region" description="Basic and acidic residues" evidence="1">
    <location>
        <begin position="446"/>
        <end position="460"/>
    </location>
</feature>
<dbReference type="EMBL" id="LSTO01000001">
    <property type="protein sequence ID" value="OWW21556.1"/>
    <property type="molecule type" value="Genomic_DNA"/>
</dbReference>
<accession>A0A254TFX1</accession>
<organism evidence="3 4">
    <name type="scientific">Noviherbaspirillum denitrificans</name>
    <dbReference type="NCBI Taxonomy" id="1968433"/>
    <lineage>
        <taxon>Bacteria</taxon>
        <taxon>Pseudomonadati</taxon>
        <taxon>Pseudomonadota</taxon>
        <taxon>Betaproteobacteria</taxon>
        <taxon>Burkholderiales</taxon>
        <taxon>Oxalobacteraceae</taxon>
        <taxon>Noviherbaspirillum</taxon>
    </lineage>
</organism>
<name>A0A254TFX1_9BURK</name>
<protein>
    <recommendedName>
        <fullName evidence="2">UspA domain-containing protein</fullName>
    </recommendedName>
</protein>
<feature type="domain" description="UspA" evidence="2">
    <location>
        <begin position="6"/>
        <end position="134"/>
    </location>
</feature>
<dbReference type="PANTHER" id="PTHR38785:SF1">
    <property type="entry name" value="HOMOLOG OF VIRK"/>
    <property type="match status" value="1"/>
</dbReference>
<gene>
    <name evidence="3" type="ORF">AYR66_20745</name>
</gene>
<keyword evidence="4" id="KW-1185">Reference proteome</keyword>
<feature type="region of interest" description="Disordered" evidence="1">
    <location>
        <begin position="446"/>
        <end position="472"/>
    </location>
</feature>
<dbReference type="GO" id="GO:0006974">
    <property type="term" value="P:DNA damage response"/>
    <property type="evidence" value="ECO:0007669"/>
    <property type="project" value="TreeGrafter"/>
</dbReference>
<comment type="caution">
    <text evidence="3">The sequence shown here is derived from an EMBL/GenBank/DDBJ whole genome shotgun (WGS) entry which is preliminary data.</text>
</comment>
<dbReference type="SUPFAM" id="SSF52402">
    <property type="entry name" value="Adenine nucleotide alpha hydrolases-like"/>
    <property type="match status" value="1"/>
</dbReference>
<dbReference type="AlphaFoldDB" id="A0A254TFX1"/>
<reference evidence="3 4" key="1">
    <citation type="submission" date="2016-02" db="EMBL/GenBank/DDBJ databases">
        <authorList>
            <person name="Wen L."/>
            <person name="He K."/>
            <person name="Yang H."/>
        </authorList>
    </citation>
    <scope>NUCLEOTIDE SEQUENCE [LARGE SCALE GENOMIC DNA]</scope>
    <source>
        <strain evidence="3 4">TSA40</strain>
    </source>
</reference>
<evidence type="ECO:0000313" key="4">
    <source>
        <dbReference type="Proteomes" id="UP000197535"/>
    </source>
</evidence>
<dbReference type="Pfam" id="PF00582">
    <property type="entry name" value="Usp"/>
    <property type="match status" value="1"/>
</dbReference>
<dbReference type="Pfam" id="PF04393">
    <property type="entry name" value="DUF535"/>
    <property type="match status" value="1"/>
</dbReference>
<evidence type="ECO:0000256" key="1">
    <source>
        <dbReference type="SAM" id="MobiDB-lite"/>
    </source>
</evidence>
<dbReference type="RefSeq" id="WP_088708407.1">
    <property type="nucleotide sequence ID" value="NZ_LSTO01000001.1"/>
</dbReference>
<evidence type="ECO:0000313" key="3">
    <source>
        <dbReference type="EMBL" id="OWW21556.1"/>
    </source>
</evidence>
<sequence>MKTALRLLVPVKELSDVDIALAHASRLGRQVEIILLHVVPAVRPHPGASIGAGTAVHDEDLLLMLAAMRCKAHVIPCESYVFSGVPARVIVDASELLSCDQIVMRSSRRRRGPEFFSPRTVAEVSRHARHIPLVLVARNAPPERMFSVMKSHAPMRGVTIRSGASAEKRRIPFLREWIKLELRALLHWRHTRQWLGLLNSHPAFSELVQRCPRLLYKIYRPYLSGTLSMCDRIAVIASHYSFVDRKGLMPLVIEASAAGVRMGTVEGKSGTRYEIRLHAVGMLEREGELVLRLSELDGMDLASIAFTFADVNEVRTLRIGCMQGPKSEEALAAIRHATRELHGMRPKHLLALLVRHLGHALGFGKLRLVGNANRVVHGAMRQGRVRADYDQLWQEIGALPRPDGDFEISCARLQPPDLSDVASKKRAEARRRHDVVMQLATDVERQFLQRTGRTRDDEQPTSHPFQYDPVPA</sequence>
<dbReference type="PANTHER" id="PTHR38785">
    <property type="entry name" value="HOMOLOG OF VIRK"/>
    <property type="match status" value="1"/>
</dbReference>
<dbReference type="OrthoDB" id="1238765at2"/>
<dbReference type="Gene3D" id="3.40.50.12370">
    <property type="match status" value="1"/>
</dbReference>
<proteinExistence type="predicted"/>
<dbReference type="InterPro" id="IPR007488">
    <property type="entry name" value="DUF535"/>
</dbReference>
<evidence type="ECO:0000259" key="2">
    <source>
        <dbReference type="Pfam" id="PF00582"/>
    </source>
</evidence>
<dbReference type="Proteomes" id="UP000197535">
    <property type="component" value="Unassembled WGS sequence"/>
</dbReference>
<dbReference type="CDD" id="cd00293">
    <property type="entry name" value="USP-like"/>
    <property type="match status" value="1"/>
</dbReference>